<accession>A0AC35U5S7</accession>
<name>A0AC35U5S7_9BILA</name>
<dbReference type="Proteomes" id="UP000095286">
    <property type="component" value="Unplaced"/>
</dbReference>
<evidence type="ECO:0000313" key="2">
    <source>
        <dbReference type="WBParaSite" id="RSKR_0000796700.1"/>
    </source>
</evidence>
<reference evidence="2" key="1">
    <citation type="submission" date="2016-11" db="UniProtKB">
        <authorList>
            <consortium name="WormBaseParasite"/>
        </authorList>
    </citation>
    <scope>IDENTIFICATION</scope>
    <source>
        <strain evidence="2">KR3021</strain>
    </source>
</reference>
<dbReference type="WBParaSite" id="RSKR_0000796700.1">
    <property type="protein sequence ID" value="RSKR_0000796700.1"/>
    <property type="gene ID" value="RSKR_0000796700"/>
</dbReference>
<organism evidence="1 2">
    <name type="scientific">Rhabditophanes sp. KR3021</name>
    <dbReference type="NCBI Taxonomy" id="114890"/>
    <lineage>
        <taxon>Eukaryota</taxon>
        <taxon>Metazoa</taxon>
        <taxon>Ecdysozoa</taxon>
        <taxon>Nematoda</taxon>
        <taxon>Chromadorea</taxon>
        <taxon>Rhabditida</taxon>
        <taxon>Tylenchina</taxon>
        <taxon>Panagrolaimomorpha</taxon>
        <taxon>Strongyloidoidea</taxon>
        <taxon>Alloionematidae</taxon>
        <taxon>Rhabditophanes</taxon>
    </lineage>
</organism>
<sequence>MLLHGIYLFTTVFSIIAAITNDDNYDLDEFEKNNDFNNFSMLLQERVKVFCIILTTPKNKYSRVIPQINTWVKRCSNWVYASSVDDPSIKAIKAFPSDDYRFSYGKIRGAIQHVYAEYKDTFDYILKIDDDSFIVMENLRMFLLNKNASEEKYFGYRLDFNSFGHHNYHQGGAGYVLSIGAIKKLVNEGFSNPNKCFQGADSWDDREIGHCMENMNIDISDVKDFKGRIVFTPSSVVDFTTLNDNHQFNFFCSMNAGGCLKENLSTFPISFHYISADMQYALEYLFYKAKIIGQNKYFIESLLTCKDGEICTDEIEKIQEYSRQFYP</sequence>
<proteinExistence type="predicted"/>
<evidence type="ECO:0000313" key="1">
    <source>
        <dbReference type="Proteomes" id="UP000095286"/>
    </source>
</evidence>
<protein>
    <submittedName>
        <fullName evidence="2">N-acetylgalactosaminide beta-1,3-galactosyltransferase</fullName>
    </submittedName>
</protein>